<gene>
    <name evidence="1" type="ORF">J5837_01800</name>
</gene>
<dbReference type="AlphaFoldDB" id="A0A941ARJ6"/>
<comment type="caution">
    <text evidence="1">The sequence shown here is derived from an EMBL/GenBank/DDBJ whole genome shotgun (WGS) entry which is preliminary data.</text>
</comment>
<dbReference type="Proteomes" id="UP000673447">
    <property type="component" value="Unassembled WGS sequence"/>
</dbReference>
<evidence type="ECO:0000313" key="1">
    <source>
        <dbReference type="EMBL" id="MBP3983144.1"/>
    </source>
</evidence>
<evidence type="ECO:0000313" key="2">
    <source>
        <dbReference type="Proteomes" id="UP000673447"/>
    </source>
</evidence>
<reference evidence="1" key="1">
    <citation type="journal article" date="2016" name="Int. J. Syst. Evol. Microbiol.">
        <title>Pseudoxanthomonas helianthi sp. nov., isolated from roots of Jerusalem artichoke (Helianthus tuberosus).</title>
        <authorList>
            <person name="Kittiwongwattana C."/>
            <person name="Thawai C."/>
        </authorList>
    </citation>
    <scope>NUCLEOTIDE SEQUENCE</scope>
    <source>
        <strain evidence="1">110414</strain>
    </source>
</reference>
<dbReference type="Gene3D" id="3.90.550.10">
    <property type="entry name" value="Spore Coat Polysaccharide Biosynthesis Protein SpsA, Chain A"/>
    <property type="match status" value="1"/>
</dbReference>
<dbReference type="RefSeq" id="WP_210535009.1">
    <property type="nucleotide sequence ID" value="NZ_JAGKTC010000001.1"/>
</dbReference>
<evidence type="ECO:0008006" key="3">
    <source>
        <dbReference type="Google" id="ProtNLM"/>
    </source>
</evidence>
<keyword evidence="2" id="KW-1185">Reference proteome</keyword>
<dbReference type="InterPro" id="IPR029044">
    <property type="entry name" value="Nucleotide-diphossugar_trans"/>
</dbReference>
<dbReference type="SUPFAM" id="SSF53448">
    <property type="entry name" value="Nucleotide-diphospho-sugar transferases"/>
    <property type="match status" value="1"/>
</dbReference>
<name>A0A941ARJ6_9GAMM</name>
<sequence>MIYFTSICSNYLPKAMALAESVKRNCRDAVFVLCLVEREAPQVALDFPHFDHVVLAKDADWGNFDQFMFRHSIVEASTAVKGQFMRNLLDRFPEADKFVYLDPDVLVYSDFIELENKLDEATVVVCPHLLRPGNIDMEISSLAHGTFNLGFLAVSRSDNAIQFLEWWAERLFWFCYDDIPRGIFTDQKWIDLAPSFFDVHILKHHGYDFATWSLLGSDLREEGGRYVVNGDPLRFIHFSGFDSGMIERAMGWWLTPENRPTFEKLYRQYVSLLEANGQVELGKLPWSYAAYADGRKISNEARAAYREPGLSEQIPDPFGASDAQILAVKPKKGSGDATDALTAQQWPTLRMSANPGLLDKLMWSSLEIGVVPTLAKAFRKLAGTKN</sequence>
<accession>A0A941ARJ6</accession>
<protein>
    <recommendedName>
        <fullName evidence="3">Glycosyl transferase</fullName>
    </recommendedName>
</protein>
<dbReference type="EMBL" id="JAGKTC010000001">
    <property type="protein sequence ID" value="MBP3983144.1"/>
    <property type="molecule type" value="Genomic_DNA"/>
</dbReference>
<reference evidence="1" key="2">
    <citation type="submission" date="2021-03" db="EMBL/GenBank/DDBJ databases">
        <authorList>
            <person name="Cao W."/>
        </authorList>
    </citation>
    <scope>NUCLEOTIDE SEQUENCE</scope>
    <source>
        <strain evidence="1">110414</strain>
    </source>
</reference>
<proteinExistence type="predicted"/>
<organism evidence="1 2">
    <name type="scientific">Pseudoxanthomonas helianthi</name>
    <dbReference type="NCBI Taxonomy" id="1453541"/>
    <lineage>
        <taxon>Bacteria</taxon>
        <taxon>Pseudomonadati</taxon>
        <taxon>Pseudomonadota</taxon>
        <taxon>Gammaproteobacteria</taxon>
        <taxon>Lysobacterales</taxon>
        <taxon>Lysobacteraceae</taxon>
        <taxon>Pseudoxanthomonas</taxon>
    </lineage>
</organism>